<keyword evidence="1" id="KW-0812">Transmembrane</keyword>
<feature type="transmembrane region" description="Helical" evidence="1">
    <location>
        <begin position="171"/>
        <end position="191"/>
    </location>
</feature>
<comment type="caution">
    <text evidence="2">The sequence shown here is derived from an EMBL/GenBank/DDBJ whole genome shotgun (WGS) entry which is preliminary data.</text>
</comment>
<keyword evidence="1" id="KW-1133">Transmembrane helix</keyword>
<dbReference type="Proteomes" id="UP000807825">
    <property type="component" value="Unassembled WGS sequence"/>
</dbReference>
<feature type="transmembrane region" description="Helical" evidence="1">
    <location>
        <begin position="113"/>
        <end position="135"/>
    </location>
</feature>
<dbReference type="AlphaFoldDB" id="A0A9D6Z0Q1"/>
<evidence type="ECO:0008006" key="4">
    <source>
        <dbReference type="Google" id="ProtNLM"/>
    </source>
</evidence>
<sequence length="209" mass="23259">MKTVAVARFLILVAAAALIIVSMRYPMWYMYLDSNNFPNGIGMSIWATHPGDPEDIAQLDGGLKEVNVLNHFIGMKEISRETMPIFRVLPVVLMIVAVACVVAAFIRKKWASFAVVILFAMISTGGLFALVYNLYSFGHNLDPTAAIKIDPFMPGIYGEHKLAQFTTYSDFYWGTYLLVIAFLLIVAAWVIDIISFRRGHETLTAPTGD</sequence>
<accession>A0A9D6Z0Q1</accession>
<proteinExistence type="predicted"/>
<name>A0A9D6Z0Q1_9BACT</name>
<reference evidence="2" key="1">
    <citation type="submission" date="2020-07" db="EMBL/GenBank/DDBJ databases">
        <title>Huge and variable diversity of episymbiotic CPR bacteria and DPANN archaea in groundwater ecosystems.</title>
        <authorList>
            <person name="He C.Y."/>
            <person name="Keren R."/>
            <person name="Whittaker M."/>
            <person name="Farag I.F."/>
            <person name="Doudna J."/>
            <person name="Cate J.H.D."/>
            <person name="Banfield J.F."/>
        </authorList>
    </citation>
    <scope>NUCLEOTIDE SEQUENCE</scope>
    <source>
        <strain evidence="2">NC_groundwater_1664_Pr3_B-0.1um_52_9</strain>
    </source>
</reference>
<gene>
    <name evidence="2" type="ORF">HY912_11875</name>
</gene>
<evidence type="ECO:0000313" key="2">
    <source>
        <dbReference type="EMBL" id="MBI5250183.1"/>
    </source>
</evidence>
<organism evidence="2 3">
    <name type="scientific">Desulfomonile tiedjei</name>
    <dbReference type="NCBI Taxonomy" id="2358"/>
    <lineage>
        <taxon>Bacteria</taxon>
        <taxon>Pseudomonadati</taxon>
        <taxon>Thermodesulfobacteriota</taxon>
        <taxon>Desulfomonilia</taxon>
        <taxon>Desulfomonilales</taxon>
        <taxon>Desulfomonilaceae</taxon>
        <taxon>Desulfomonile</taxon>
    </lineage>
</organism>
<protein>
    <recommendedName>
        <fullName evidence="4">DUF1461 domain-containing protein</fullName>
    </recommendedName>
</protein>
<dbReference type="EMBL" id="JACRDE010000314">
    <property type="protein sequence ID" value="MBI5250183.1"/>
    <property type="molecule type" value="Genomic_DNA"/>
</dbReference>
<keyword evidence="1" id="KW-0472">Membrane</keyword>
<evidence type="ECO:0000256" key="1">
    <source>
        <dbReference type="SAM" id="Phobius"/>
    </source>
</evidence>
<evidence type="ECO:0000313" key="3">
    <source>
        <dbReference type="Proteomes" id="UP000807825"/>
    </source>
</evidence>
<feature type="transmembrane region" description="Helical" evidence="1">
    <location>
        <begin position="85"/>
        <end position="106"/>
    </location>
</feature>